<dbReference type="RefSeq" id="WP_008585847.1">
    <property type="nucleotide sequence ID" value="NZ_CP007035.1"/>
</dbReference>
<keyword evidence="4" id="KW-1185">Reference proteome</keyword>
<evidence type="ECO:0000256" key="1">
    <source>
        <dbReference type="SAM" id="SignalP"/>
    </source>
</evidence>
<name>W0F7A0_9BACT</name>
<gene>
    <name evidence="3" type="ORF">NIASO_12080</name>
</gene>
<dbReference type="Proteomes" id="UP000003586">
    <property type="component" value="Chromosome"/>
</dbReference>
<proteinExistence type="predicted"/>
<accession>W0F7A0</accession>
<dbReference type="KEGG" id="nso:NIASO_12080"/>
<feature type="domain" description="DUF5683" evidence="2">
    <location>
        <begin position="68"/>
        <end position="227"/>
    </location>
</feature>
<feature type="signal peptide" evidence="1">
    <location>
        <begin position="1"/>
        <end position="22"/>
    </location>
</feature>
<reference evidence="3 4" key="1">
    <citation type="submission" date="2013-12" db="EMBL/GenBank/DDBJ databases">
        <authorList>
            <consortium name="DOE Joint Genome Institute"/>
            <person name="Eisen J."/>
            <person name="Huntemann M."/>
            <person name="Han J."/>
            <person name="Chen A."/>
            <person name="Kyrpides N."/>
            <person name="Mavromatis K."/>
            <person name="Markowitz V."/>
            <person name="Palaniappan K."/>
            <person name="Ivanova N."/>
            <person name="Schaumberg A."/>
            <person name="Pati A."/>
            <person name="Liolios K."/>
            <person name="Nordberg H.P."/>
            <person name="Cantor M.N."/>
            <person name="Hua S.X."/>
            <person name="Woyke T."/>
        </authorList>
    </citation>
    <scope>NUCLEOTIDE SEQUENCE [LARGE SCALE GENOMIC DNA]</scope>
    <source>
        <strain evidence="4">DSM 19437</strain>
    </source>
</reference>
<organism evidence="3 4">
    <name type="scientific">Niabella soli DSM 19437</name>
    <dbReference type="NCBI Taxonomy" id="929713"/>
    <lineage>
        <taxon>Bacteria</taxon>
        <taxon>Pseudomonadati</taxon>
        <taxon>Bacteroidota</taxon>
        <taxon>Chitinophagia</taxon>
        <taxon>Chitinophagales</taxon>
        <taxon>Chitinophagaceae</taxon>
        <taxon>Niabella</taxon>
    </lineage>
</organism>
<dbReference type="Pfam" id="PF18935">
    <property type="entry name" value="DUF5683"/>
    <property type="match status" value="1"/>
</dbReference>
<evidence type="ECO:0000259" key="2">
    <source>
        <dbReference type="Pfam" id="PF18935"/>
    </source>
</evidence>
<dbReference type="HOGENOM" id="CLU_060256_1_0_10"/>
<dbReference type="eggNOG" id="ENOG502ZCD0">
    <property type="taxonomic scope" value="Bacteria"/>
</dbReference>
<protein>
    <recommendedName>
        <fullName evidence="2">DUF5683 domain-containing protein</fullName>
    </recommendedName>
</protein>
<dbReference type="STRING" id="929713.NIASO_12080"/>
<evidence type="ECO:0000313" key="3">
    <source>
        <dbReference type="EMBL" id="AHF17673.1"/>
    </source>
</evidence>
<keyword evidence="1" id="KW-0732">Signal</keyword>
<dbReference type="InterPro" id="IPR043738">
    <property type="entry name" value="DUF5683"/>
</dbReference>
<feature type="chain" id="PRO_5004789145" description="DUF5683 domain-containing protein" evidence="1">
    <location>
        <begin position="23"/>
        <end position="229"/>
    </location>
</feature>
<dbReference type="EMBL" id="CP007035">
    <property type="protein sequence ID" value="AHF17673.1"/>
    <property type="molecule type" value="Genomic_DNA"/>
</dbReference>
<dbReference type="AlphaFoldDB" id="W0F7A0"/>
<sequence>MQLLNKIVLLLFFFAGLGLGLAAQTTDSIAVLHKTPEVKDSIPQKKARVKPPKDTYVDTVARKDPRYRNPGKAAFRSAVLPGWGQIYNRRVWKVPIVYAGLGITAGFFIDNLVWYKRFRNGVIVGYNIIQKNDSTGYHNLNSQIQRVFFQGTDVNQSINVMRNNRDQYRRNVDYSAVFFVIAWALNVVDATVDAHLSTFDISPKLALKLSPPPPDINTRMGFAVALQFK</sequence>
<evidence type="ECO:0000313" key="4">
    <source>
        <dbReference type="Proteomes" id="UP000003586"/>
    </source>
</evidence>